<accession>Q0S5K0</accession>
<organism evidence="1 2">
    <name type="scientific">Rhodococcus jostii (strain RHA1)</name>
    <dbReference type="NCBI Taxonomy" id="101510"/>
    <lineage>
        <taxon>Bacteria</taxon>
        <taxon>Bacillati</taxon>
        <taxon>Actinomycetota</taxon>
        <taxon>Actinomycetes</taxon>
        <taxon>Mycobacteriales</taxon>
        <taxon>Nocardiaceae</taxon>
        <taxon>Rhodococcus</taxon>
    </lineage>
</organism>
<dbReference type="EMBL" id="CP000431">
    <property type="protein sequence ID" value="ABG97186.1"/>
    <property type="molecule type" value="Genomic_DNA"/>
</dbReference>
<name>Q0S5K0_RHOJR</name>
<protein>
    <submittedName>
        <fullName evidence="1">Uncharacterized protein</fullName>
    </submittedName>
</protein>
<evidence type="ECO:0000313" key="1">
    <source>
        <dbReference type="EMBL" id="ABG97186.1"/>
    </source>
</evidence>
<reference evidence="2" key="1">
    <citation type="journal article" date="2006" name="Proc. Natl. Acad. Sci. U.S.A.">
        <title>The complete genome of Rhodococcus sp. RHA1 provides insights into a catabolic powerhouse.</title>
        <authorList>
            <person name="McLeod M.P."/>
            <person name="Warren R.L."/>
            <person name="Hsiao W.W.L."/>
            <person name="Araki N."/>
            <person name="Myhre M."/>
            <person name="Fernandes C."/>
            <person name="Miyazawa D."/>
            <person name="Wong W."/>
            <person name="Lillquist A.L."/>
            <person name="Wang D."/>
            <person name="Dosanjh M."/>
            <person name="Hara H."/>
            <person name="Petrescu A."/>
            <person name="Morin R.D."/>
            <person name="Yang G."/>
            <person name="Stott J.M."/>
            <person name="Schein J.E."/>
            <person name="Shin H."/>
            <person name="Smailus D."/>
            <person name="Siddiqui A.S."/>
            <person name="Marra M.A."/>
            <person name="Jones S.J.M."/>
            <person name="Holt R."/>
            <person name="Brinkman F.S.L."/>
            <person name="Miyauchi K."/>
            <person name="Fukuda M."/>
            <person name="Davies J.E."/>
            <person name="Mohn W.W."/>
            <person name="Eltis L.D."/>
        </authorList>
    </citation>
    <scope>NUCLEOTIDE SEQUENCE [LARGE SCALE GENOMIC DNA]</scope>
    <source>
        <strain evidence="2">RHA1</strain>
    </source>
</reference>
<dbReference type="HOGENOM" id="CLU_2510486_0_0_11"/>
<dbReference type="KEGG" id="rha:RHA1_ro05406"/>
<evidence type="ECO:0000313" key="2">
    <source>
        <dbReference type="Proteomes" id="UP000008710"/>
    </source>
</evidence>
<proteinExistence type="predicted"/>
<dbReference type="AlphaFoldDB" id="Q0S5K0"/>
<sequence>MHSAAVSGTSLTVVVDSPKESEGGLVERACRAVLSDRSDTCRGGPPGEMLALAYSQRRVIRITLSTATLTLKLGVINTHVNQLQR</sequence>
<dbReference type="Proteomes" id="UP000008710">
    <property type="component" value="Chromosome"/>
</dbReference>
<gene>
    <name evidence="1" type="ordered locus">RHA1_ro05406</name>
</gene>